<dbReference type="Proteomes" id="UP000683000">
    <property type="component" value="Unassembled WGS sequence"/>
</dbReference>
<dbReference type="OrthoDB" id="2681790at2759"/>
<feature type="region of interest" description="Disordered" evidence="1">
    <location>
        <begin position="118"/>
        <end position="176"/>
    </location>
</feature>
<evidence type="ECO:0000313" key="3">
    <source>
        <dbReference type="Proteomes" id="UP000683000"/>
    </source>
</evidence>
<name>A0A8I3ABU7_9AGAM</name>
<sequence length="176" mass="18971">MLNALDKLLVLAAPDPNAAKNEALLTAYDDVTGHLVNLVKCVPDNKLDLMDEQEMWIAQWEKAMEALLLTSLAISKAGLVLSLEDNMCQAVKEGERWHELWKARLELADTLEAAIDTSKEMKESQAEAGLSQSEAEASHAKTGASQDVGEPASTIGTTMATMTTLEKETDGGKGTK</sequence>
<feature type="compositionally biased region" description="Low complexity" evidence="1">
    <location>
        <begin position="154"/>
        <end position="164"/>
    </location>
</feature>
<keyword evidence="3" id="KW-1185">Reference proteome</keyword>
<reference evidence="2" key="1">
    <citation type="submission" date="2021-03" db="EMBL/GenBank/DDBJ databases">
        <title>Evolutionary innovations through gain and loss of genes in the ectomycorrhizal Boletales.</title>
        <authorList>
            <person name="Wu G."/>
            <person name="Miyauchi S."/>
            <person name="Morin E."/>
            <person name="Yang Z.-L."/>
            <person name="Xu J."/>
            <person name="Martin F.M."/>
        </authorList>
    </citation>
    <scope>NUCLEOTIDE SEQUENCE</scope>
    <source>
        <strain evidence="2">BR01</strain>
    </source>
</reference>
<organism evidence="2 3">
    <name type="scientific">Boletus reticuloceps</name>
    <dbReference type="NCBI Taxonomy" id="495285"/>
    <lineage>
        <taxon>Eukaryota</taxon>
        <taxon>Fungi</taxon>
        <taxon>Dikarya</taxon>
        <taxon>Basidiomycota</taxon>
        <taxon>Agaricomycotina</taxon>
        <taxon>Agaricomycetes</taxon>
        <taxon>Agaricomycetidae</taxon>
        <taxon>Boletales</taxon>
        <taxon>Boletineae</taxon>
        <taxon>Boletaceae</taxon>
        <taxon>Boletoideae</taxon>
        <taxon>Boletus</taxon>
    </lineage>
</organism>
<evidence type="ECO:0000313" key="2">
    <source>
        <dbReference type="EMBL" id="KAG6376655.1"/>
    </source>
</evidence>
<accession>A0A8I3ABU7</accession>
<gene>
    <name evidence="2" type="ORF">JVT61DRAFT_1646</name>
</gene>
<dbReference type="AlphaFoldDB" id="A0A8I3ABU7"/>
<dbReference type="EMBL" id="JAGFBS010000011">
    <property type="protein sequence ID" value="KAG6376655.1"/>
    <property type="molecule type" value="Genomic_DNA"/>
</dbReference>
<comment type="caution">
    <text evidence="2">The sequence shown here is derived from an EMBL/GenBank/DDBJ whole genome shotgun (WGS) entry which is preliminary data.</text>
</comment>
<evidence type="ECO:0000256" key="1">
    <source>
        <dbReference type="SAM" id="MobiDB-lite"/>
    </source>
</evidence>
<proteinExistence type="predicted"/>
<feature type="compositionally biased region" description="Basic and acidic residues" evidence="1">
    <location>
        <begin position="165"/>
        <end position="176"/>
    </location>
</feature>
<protein>
    <submittedName>
        <fullName evidence="2">Uncharacterized protein</fullName>
    </submittedName>
</protein>